<gene>
    <name evidence="2" type="ORF">MSEDJ_33510</name>
</gene>
<dbReference type="Proteomes" id="UP000467193">
    <property type="component" value="Chromosome"/>
</dbReference>
<keyword evidence="1" id="KW-0812">Transmembrane</keyword>
<proteinExistence type="predicted"/>
<protein>
    <submittedName>
        <fullName evidence="2">Membrane protein</fullName>
    </submittedName>
</protein>
<keyword evidence="3" id="KW-1185">Reference proteome</keyword>
<name>A0A7I7QSM5_9MYCO</name>
<evidence type="ECO:0000313" key="3">
    <source>
        <dbReference type="Proteomes" id="UP000467193"/>
    </source>
</evidence>
<accession>A0A7I7QSM5</accession>
<evidence type="ECO:0000313" key="2">
    <source>
        <dbReference type="EMBL" id="BBY29255.1"/>
    </source>
</evidence>
<sequence>MTDAEPDGPPRSLLIAALVIAALAVVGLLAVAAVRHTPDRPRPVAVASIPAPQADGDACRALAEALPTDLGDYRRATLADPAPAGAAAWQAEDRPDDAVILRCGLERPVDFVAGTPVQVVDQVSWFRIADTGRSTWITVDRPSYVALTLPDGSGPTPIQEISTAVARAMPAVPPNPGPPR</sequence>
<dbReference type="RefSeq" id="WP_163798031.1">
    <property type="nucleotide sequence ID" value="NZ_AP022588.1"/>
</dbReference>
<keyword evidence="1" id="KW-1133">Transmembrane helix</keyword>
<organism evidence="2 3">
    <name type="scientific">Mycolicibacterium sediminis</name>
    <dbReference type="NCBI Taxonomy" id="1286180"/>
    <lineage>
        <taxon>Bacteria</taxon>
        <taxon>Bacillati</taxon>
        <taxon>Actinomycetota</taxon>
        <taxon>Actinomycetes</taxon>
        <taxon>Mycobacteriales</taxon>
        <taxon>Mycobacteriaceae</taxon>
        <taxon>Mycolicibacterium</taxon>
    </lineage>
</organism>
<feature type="transmembrane region" description="Helical" evidence="1">
    <location>
        <begin position="12"/>
        <end position="34"/>
    </location>
</feature>
<keyword evidence="1" id="KW-0472">Membrane</keyword>
<dbReference type="AlphaFoldDB" id="A0A7I7QSM5"/>
<dbReference type="KEGG" id="msei:MSEDJ_33510"/>
<dbReference type="InterPro" id="IPR021903">
    <property type="entry name" value="DUF3515"/>
</dbReference>
<reference evidence="2 3" key="1">
    <citation type="journal article" date="2019" name="Emerg. Microbes Infect.">
        <title>Comprehensive subspecies identification of 175 nontuberculous mycobacteria species based on 7547 genomic profiles.</title>
        <authorList>
            <person name="Matsumoto Y."/>
            <person name="Kinjo T."/>
            <person name="Motooka D."/>
            <person name="Nabeya D."/>
            <person name="Jung N."/>
            <person name="Uechi K."/>
            <person name="Horii T."/>
            <person name="Iida T."/>
            <person name="Fujita J."/>
            <person name="Nakamura S."/>
        </authorList>
    </citation>
    <scope>NUCLEOTIDE SEQUENCE [LARGE SCALE GENOMIC DNA]</scope>
    <source>
        <strain evidence="2 3">JCM 17899</strain>
    </source>
</reference>
<dbReference type="Pfam" id="PF12028">
    <property type="entry name" value="DUF3515"/>
    <property type="match status" value="1"/>
</dbReference>
<dbReference type="EMBL" id="AP022588">
    <property type="protein sequence ID" value="BBY29255.1"/>
    <property type="molecule type" value="Genomic_DNA"/>
</dbReference>
<evidence type="ECO:0000256" key="1">
    <source>
        <dbReference type="SAM" id="Phobius"/>
    </source>
</evidence>